<sequence>MNQTIIDQLNDSLTSAGSFTGHQYVLGLPKKPDPEALGEYYFYVDRRVDATTQPYVRDTFGEWMNFLEVTRKPEIKNPGTKYGTDPLGSRIATEALLSLIYERSVINDRGVLRGILKVFAGLGYVPFGVEIAGRDDHLEVGINLRGNNDVYHIDLTVNTK</sequence>
<organism evidence="1 2">
    <name type="scientific">Pseudomonas phage Noxifer</name>
    <dbReference type="NCBI Taxonomy" id="2006684"/>
    <lineage>
        <taxon>Viruses</taxon>
        <taxon>Duplodnaviria</taxon>
        <taxon>Heunggongvirae</taxon>
        <taxon>Uroviricota</taxon>
        <taxon>Caudoviricetes</taxon>
        <taxon>Chimalliviridae</taxon>
        <taxon>Noxifervirus</taxon>
        <taxon>Noxifervirus noxifer</taxon>
    </lineage>
</organism>
<protein>
    <submittedName>
        <fullName evidence="1">Uncharacterized protein</fullName>
    </submittedName>
</protein>
<accession>A0A1Y0SV18</accession>
<name>A0A1Y0SV18_9CAUD</name>
<keyword evidence="2" id="KW-1185">Reference proteome</keyword>
<evidence type="ECO:0000313" key="2">
    <source>
        <dbReference type="Proteomes" id="UP000224829"/>
    </source>
</evidence>
<dbReference type="Proteomes" id="UP000224829">
    <property type="component" value="Segment"/>
</dbReference>
<reference evidence="1 2" key="1">
    <citation type="submission" date="2017-05" db="EMBL/GenBank/DDBJ databases">
        <authorList>
            <person name="Song R."/>
            <person name="Chenine A.L."/>
            <person name="Ruprecht R.M."/>
        </authorList>
    </citation>
    <scope>NUCLEOTIDE SEQUENCE [LARGE SCALE GENOMIC DNA]</scope>
</reference>
<proteinExistence type="predicted"/>
<evidence type="ECO:0000313" key="1">
    <source>
        <dbReference type="EMBL" id="ARV77240.1"/>
    </source>
</evidence>
<gene>
    <name evidence="1" type="ORF">NOXIFER_69</name>
</gene>
<dbReference type="EMBL" id="MF063068">
    <property type="protein sequence ID" value="ARV77240.1"/>
    <property type="molecule type" value="Genomic_DNA"/>
</dbReference>